<dbReference type="Gene3D" id="3.40.50.1820">
    <property type="entry name" value="alpha/beta hydrolase"/>
    <property type="match status" value="1"/>
</dbReference>
<dbReference type="InterPro" id="IPR050228">
    <property type="entry name" value="Carboxylesterase_BioH"/>
</dbReference>
<dbReference type="Pfam" id="PF00561">
    <property type="entry name" value="Abhydrolase_1"/>
    <property type="match status" value="1"/>
</dbReference>
<dbReference type="Proteomes" id="UP000076519">
    <property type="component" value="Unassembled WGS sequence"/>
</dbReference>
<keyword evidence="2" id="KW-0378">Hydrolase</keyword>
<sequence length="278" mass="31930">MKALKKLEREKMSFFTTNDLVNINFHDYGSAMNPPIILIGGYSSSEVTWFAQIEAFVNAGYRVITYDHRSHGDSQKVDYGLTLHRLAMDLKELIDHLQLKNVILIGHSMGAATIMAYEELFTDENVRAVITEDQAPTFFRSADWLNGQYGKTLTELSSFIDDFPKTRLTQKKLSDTVKRTLGHGMKPFDFKRFRPLLQNVILQDWRAQLTQEKKPHLFFSGGQSPIFPAIHAQAARELQKNPDSECQIFEGCGHILHLEEIEKFNQAVIDFLYKIQKD</sequence>
<accession>A0A166JRV5</accession>
<evidence type="ECO:0000313" key="2">
    <source>
        <dbReference type="EMBL" id="KZK06569.1"/>
    </source>
</evidence>
<dbReference type="AlphaFoldDB" id="A0A166JRV5"/>
<protein>
    <submittedName>
        <fullName evidence="2">Alpha/beta hydrolase fold</fullName>
    </submittedName>
</protein>
<dbReference type="SUPFAM" id="SSF53474">
    <property type="entry name" value="alpha/beta-Hydrolases"/>
    <property type="match status" value="1"/>
</dbReference>
<dbReference type="PANTHER" id="PTHR43194:SF2">
    <property type="entry name" value="PEROXISOMAL MEMBRANE PROTEIN LPX1"/>
    <property type="match status" value="1"/>
</dbReference>
<dbReference type="PANTHER" id="PTHR43194">
    <property type="entry name" value="HYDROLASE ALPHA/BETA FOLD FAMILY"/>
    <property type="match status" value="1"/>
</dbReference>
<dbReference type="EMBL" id="LIYF01000018">
    <property type="protein sequence ID" value="KZK06569.1"/>
    <property type="molecule type" value="Genomic_DNA"/>
</dbReference>
<feature type="domain" description="AB hydrolase-1" evidence="1">
    <location>
        <begin position="34"/>
        <end position="260"/>
    </location>
</feature>
<organism evidence="2 3">
    <name type="scientific">Lactococcus lactis subsp. cremoris</name>
    <name type="common">Streptococcus cremoris</name>
    <dbReference type="NCBI Taxonomy" id="1359"/>
    <lineage>
        <taxon>Bacteria</taxon>
        <taxon>Bacillati</taxon>
        <taxon>Bacillota</taxon>
        <taxon>Bacilli</taxon>
        <taxon>Lactobacillales</taxon>
        <taxon>Streptococcaceae</taxon>
        <taxon>Lactococcus</taxon>
    </lineage>
</organism>
<name>A0A166JRV5_LACLC</name>
<evidence type="ECO:0000259" key="1">
    <source>
        <dbReference type="Pfam" id="PF00561"/>
    </source>
</evidence>
<dbReference type="InterPro" id="IPR029058">
    <property type="entry name" value="AB_hydrolase_fold"/>
</dbReference>
<reference evidence="2 3" key="1">
    <citation type="submission" date="2015-08" db="EMBL/GenBank/DDBJ databases">
        <title>Draft Genome Sequences of 11 Lactococcus lactis subspecies cremoris strains.</title>
        <authorList>
            <person name="Wels M."/>
            <person name="Backus L."/>
            <person name="Boekhorst J."/>
            <person name="Dijkstra A."/>
            <person name="Beerthuizen M."/>
            <person name="Siezen R."/>
            <person name="Bachmann H."/>
            <person name="Van Hijum S."/>
        </authorList>
    </citation>
    <scope>NUCLEOTIDE SEQUENCE [LARGE SCALE GENOMIC DNA]</scope>
    <source>
        <strain evidence="2 3">KW10</strain>
    </source>
</reference>
<proteinExistence type="predicted"/>
<evidence type="ECO:0000313" key="3">
    <source>
        <dbReference type="Proteomes" id="UP000076519"/>
    </source>
</evidence>
<comment type="caution">
    <text evidence="2">The sequence shown here is derived from an EMBL/GenBank/DDBJ whole genome shotgun (WGS) entry which is preliminary data.</text>
</comment>
<dbReference type="PATRIC" id="fig|1359.32.peg.2213"/>
<dbReference type="GO" id="GO:0016787">
    <property type="term" value="F:hydrolase activity"/>
    <property type="evidence" value="ECO:0007669"/>
    <property type="project" value="UniProtKB-KW"/>
</dbReference>
<dbReference type="InterPro" id="IPR000073">
    <property type="entry name" value="AB_hydrolase_1"/>
</dbReference>
<gene>
    <name evidence="2" type="ORF">AB996_1065</name>
</gene>